<keyword evidence="5" id="KW-0805">Transcription regulation</keyword>
<dbReference type="SUPFAM" id="SSF52172">
    <property type="entry name" value="CheY-like"/>
    <property type="match status" value="1"/>
</dbReference>
<feature type="modified residue" description="4-aspartylphosphate" evidence="8">
    <location>
        <position position="51"/>
    </location>
</feature>
<name>A0A3E1R6U9_9BURK</name>
<evidence type="ECO:0000256" key="8">
    <source>
        <dbReference type="PROSITE-ProRule" id="PRU00169"/>
    </source>
</evidence>
<dbReference type="SMART" id="SM00862">
    <property type="entry name" value="Trans_reg_C"/>
    <property type="match status" value="1"/>
</dbReference>
<dbReference type="EMBL" id="QFZK01000023">
    <property type="protein sequence ID" value="RFO95098.1"/>
    <property type="molecule type" value="Genomic_DNA"/>
</dbReference>
<dbReference type="Gene3D" id="3.40.50.2300">
    <property type="match status" value="1"/>
</dbReference>
<keyword evidence="4" id="KW-0902">Two-component regulatory system</keyword>
<dbReference type="CDD" id="cd00383">
    <property type="entry name" value="trans_reg_C"/>
    <property type="match status" value="1"/>
</dbReference>
<keyword evidence="2" id="KW-0963">Cytoplasm</keyword>
<accession>A0A3E1R6U9</accession>
<dbReference type="GO" id="GO:0000156">
    <property type="term" value="F:phosphorelay response regulator activity"/>
    <property type="evidence" value="ECO:0007669"/>
    <property type="project" value="TreeGrafter"/>
</dbReference>
<dbReference type="PANTHER" id="PTHR48111:SF35">
    <property type="entry name" value="TRANSCRIPTIONAL REGULATORY PROTEIN QSEB"/>
    <property type="match status" value="1"/>
</dbReference>
<protein>
    <submittedName>
        <fullName evidence="12">DNA-binding response regulator</fullName>
    </submittedName>
</protein>
<keyword evidence="13" id="KW-1185">Reference proteome</keyword>
<evidence type="ECO:0000256" key="4">
    <source>
        <dbReference type="ARBA" id="ARBA00023012"/>
    </source>
</evidence>
<dbReference type="InterPro" id="IPR036388">
    <property type="entry name" value="WH-like_DNA-bd_sf"/>
</dbReference>
<evidence type="ECO:0000256" key="5">
    <source>
        <dbReference type="ARBA" id="ARBA00023015"/>
    </source>
</evidence>
<dbReference type="Gene3D" id="1.10.10.10">
    <property type="entry name" value="Winged helix-like DNA-binding domain superfamily/Winged helix DNA-binding domain"/>
    <property type="match status" value="1"/>
</dbReference>
<evidence type="ECO:0000313" key="12">
    <source>
        <dbReference type="EMBL" id="RFO95098.1"/>
    </source>
</evidence>
<dbReference type="InterPro" id="IPR001867">
    <property type="entry name" value="OmpR/PhoB-type_DNA-bd"/>
</dbReference>
<dbReference type="OrthoDB" id="9802426at2"/>
<evidence type="ECO:0000259" key="10">
    <source>
        <dbReference type="PROSITE" id="PS50110"/>
    </source>
</evidence>
<dbReference type="GO" id="GO:0000976">
    <property type="term" value="F:transcription cis-regulatory region binding"/>
    <property type="evidence" value="ECO:0007669"/>
    <property type="project" value="TreeGrafter"/>
</dbReference>
<organism evidence="12 13">
    <name type="scientific">Rhodoferax lacus</name>
    <dbReference type="NCBI Taxonomy" id="2184758"/>
    <lineage>
        <taxon>Bacteria</taxon>
        <taxon>Pseudomonadati</taxon>
        <taxon>Pseudomonadota</taxon>
        <taxon>Betaproteobacteria</taxon>
        <taxon>Burkholderiales</taxon>
        <taxon>Comamonadaceae</taxon>
        <taxon>Rhodoferax</taxon>
    </lineage>
</organism>
<dbReference type="Gene3D" id="6.10.250.690">
    <property type="match status" value="1"/>
</dbReference>
<dbReference type="Pfam" id="PF00072">
    <property type="entry name" value="Response_reg"/>
    <property type="match status" value="1"/>
</dbReference>
<feature type="domain" description="Response regulatory" evidence="10">
    <location>
        <begin position="2"/>
        <end position="116"/>
    </location>
</feature>
<dbReference type="RefSeq" id="WP_117180007.1">
    <property type="nucleotide sequence ID" value="NZ_QFZK01000023.1"/>
</dbReference>
<evidence type="ECO:0000256" key="1">
    <source>
        <dbReference type="ARBA" id="ARBA00004496"/>
    </source>
</evidence>
<dbReference type="Pfam" id="PF00486">
    <property type="entry name" value="Trans_reg_C"/>
    <property type="match status" value="1"/>
</dbReference>
<reference evidence="12 13" key="1">
    <citation type="submission" date="2018-05" db="EMBL/GenBank/DDBJ databases">
        <title>Rhodoferax soyangensis sp.nov., isolated from an oligotrophic freshwater lake.</title>
        <authorList>
            <person name="Park M."/>
        </authorList>
    </citation>
    <scope>NUCLEOTIDE SEQUENCE [LARGE SCALE GENOMIC DNA]</scope>
    <source>
        <strain evidence="12 13">IMCC26218</strain>
    </source>
</reference>
<dbReference type="Proteomes" id="UP000260665">
    <property type="component" value="Unassembled WGS sequence"/>
</dbReference>
<dbReference type="GO" id="GO:0006355">
    <property type="term" value="P:regulation of DNA-templated transcription"/>
    <property type="evidence" value="ECO:0007669"/>
    <property type="project" value="InterPro"/>
</dbReference>
<comment type="caution">
    <text evidence="12">The sequence shown here is derived from an EMBL/GenBank/DDBJ whole genome shotgun (WGS) entry which is preliminary data.</text>
</comment>
<evidence type="ECO:0000256" key="7">
    <source>
        <dbReference type="ARBA" id="ARBA00023163"/>
    </source>
</evidence>
<gene>
    <name evidence="12" type="ORF">DIC66_20260</name>
</gene>
<dbReference type="PROSITE" id="PS51755">
    <property type="entry name" value="OMPR_PHOB"/>
    <property type="match status" value="1"/>
</dbReference>
<feature type="domain" description="OmpR/PhoB-type" evidence="11">
    <location>
        <begin position="126"/>
        <end position="220"/>
    </location>
</feature>
<dbReference type="SMART" id="SM00448">
    <property type="entry name" value="REC"/>
    <property type="match status" value="1"/>
</dbReference>
<evidence type="ECO:0000259" key="11">
    <source>
        <dbReference type="PROSITE" id="PS51755"/>
    </source>
</evidence>
<keyword evidence="6 9" id="KW-0238">DNA-binding</keyword>
<evidence type="ECO:0000256" key="6">
    <source>
        <dbReference type="ARBA" id="ARBA00023125"/>
    </source>
</evidence>
<comment type="subcellular location">
    <subcellularLocation>
        <location evidence="1">Cytoplasm</location>
    </subcellularLocation>
</comment>
<dbReference type="PROSITE" id="PS50110">
    <property type="entry name" value="RESPONSE_REGULATORY"/>
    <property type="match status" value="1"/>
</dbReference>
<dbReference type="GO" id="GO:0005829">
    <property type="term" value="C:cytosol"/>
    <property type="evidence" value="ECO:0007669"/>
    <property type="project" value="TreeGrafter"/>
</dbReference>
<dbReference type="InterPro" id="IPR039420">
    <property type="entry name" value="WalR-like"/>
</dbReference>
<dbReference type="GO" id="GO:0032993">
    <property type="term" value="C:protein-DNA complex"/>
    <property type="evidence" value="ECO:0007669"/>
    <property type="project" value="TreeGrafter"/>
</dbReference>
<evidence type="ECO:0000256" key="2">
    <source>
        <dbReference type="ARBA" id="ARBA00022490"/>
    </source>
</evidence>
<dbReference type="PANTHER" id="PTHR48111">
    <property type="entry name" value="REGULATOR OF RPOS"/>
    <property type="match status" value="1"/>
</dbReference>
<evidence type="ECO:0000256" key="9">
    <source>
        <dbReference type="PROSITE-ProRule" id="PRU01091"/>
    </source>
</evidence>
<feature type="DNA-binding region" description="OmpR/PhoB-type" evidence="9">
    <location>
        <begin position="126"/>
        <end position="220"/>
    </location>
</feature>
<dbReference type="InterPro" id="IPR011006">
    <property type="entry name" value="CheY-like_superfamily"/>
</dbReference>
<proteinExistence type="predicted"/>
<keyword evidence="7" id="KW-0804">Transcription</keyword>
<dbReference type="InterPro" id="IPR001789">
    <property type="entry name" value="Sig_transdc_resp-reg_receiver"/>
</dbReference>
<sequence length="222" mass="25324">MRVLLVEDDHMLGSAVQKHLGHDGFAVDWITSGWQFTEAVNCHTYDFVILDLGLPDMDGSVLLERLHSAQMDIRVIVTTARGSISDRINLLNRGADDFLVKPFDLDELTARIRSLLRRFPIADADAHATTHGPLRLYPLRLCATWDGVNVPLTHREFWVLEMLVRRKNQVLSRRQIEESLYGNGEEVESNAIEVYIHMLRRKFRADLIHTIRGVGYTIAPAL</sequence>
<dbReference type="AlphaFoldDB" id="A0A3E1R6U9"/>
<evidence type="ECO:0000256" key="3">
    <source>
        <dbReference type="ARBA" id="ARBA00022553"/>
    </source>
</evidence>
<evidence type="ECO:0000313" key="13">
    <source>
        <dbReference type="Proteomes" id="UP000260665"/>
    </source>
</evidence>
<keyword evidence="3 8" id="KW-0597">Phosphoprotein</keyword>